<dbReference type="SUPFAM" id="SSF57756">
    <property type="entry name" value="Retrovirus zinc finger-like domains"/>
    <property type="match status" value="1"/>
</dbReference>
<dbReference type="Pfam" id="PF13086">
    <property type="entry name" value="AAA_11"/>
    <property type="match status" value="1"/>
</dbReference>
<comment type="subcellular location">
    <subcellularLocation>
        <location evidence="1">Cytoplasm</location>
    </subcellularLocation>
</comment>
<feature type="compositionally biased region" description="Basic and acidic residues" evidence="9">
    <location>
        <begin position="1"/>
        <end position="10"/>
    </location>
</feature>
<dbReference type="GO" id="GO:0004386">
    <property type="term" value="F:helicase activity"/>
    <property type="evidence" value="ECO:0007669"/>
    <property type="project" value="InterPro"/>
</dbReference>
<comment type="caution">
    <text evidence="12">The sequence shown here is derived from an EMBL/GenBank/DDBJ whole genome shotgun (WGS) entry which is preliminary data.</text>
</comment>
<dbReference type="InterPro" id="IPR036875">
    <property type="entry name" value="Znf_CCHC_sf"/>
</dbReference>
<dbReference type="CDD" id="cd06008">
    <property type="entry name" value="NF-X1-zinc-finger"/>
    <property type="match status" value="1"/>
</dbReference>
<dbReference type="Pfam" id="PF00098">
    <property type="entry name" value="zf-CCHC"/>
    <property type="match status" value="1"/>
</dbReference>
<keyword evidence="8" id="KW-0175">Coiled coil</keyword>
<dbReference type="GO" id="GO:0031048">
    <property type="term" value="P:regulatory ncRNA-mediated heterochromatin formation"/>
    <property type="evidence" value="ECO:0007669"/>
    <property type="project" value="TreeGrafter"/>
</dbReference>
<dbReference type="Gene3D" id="3.40.50.300">
    <property type="entry name" value="P-loop containing nucleotide triphosphate hydrolases"/>
    <property type="match status" value="2"/>
</dbReference>
<dbReference type="FunFam" id="3.40.50.300:FF:001660">
    <property type="entry name" value="NF-X1 finger and helicase protein, putative"/>
    <property type="match status" value="1"/>
</dbReference>
<dbReference type="PROSITE" id="PS51981">
    <property type="entry name" value="ZF_RZ"/>
    <property type="match status" value="1"/>
</dbReference>
<dbReference type="GO" id="GO:0003676">
    <property type="term" value="F:nucleic acid binding"/>
    <property type="evidence" value="ECO:0007669"/>
    <property type="project" value="InterPro"/>
</dbReference>
<dbReference type="InterPro" id="IPR001878">
    <property type="entry name" value="Znf_CCHC"/>
</dbReference>
<keyword evidence="2" id="KW-0963">Cytoplasm</keyword>
<proteinExistence type="predicted"/>
<evidence type="ECO:0000313" key="12">
    <source>
        <dbReference type="EMBL" id="RIB18898.1"/>
    </source>
</evidence>
<evidence type="ECO:0000256" key="2">
    <source>
        <dbReference type="ARBA" id="ARBA00022490"/>
    </source>
</evidence>
<feature type="domain" description="RZ-type" evidence="11">
    <location>
        <begin position="2141"/>
        <end position="2214"/>
    </location>
</feature>
<dbReference type="GO" id="GO:0005737">
    <property type="term" value="C:cytoplasm"/>
    <property type="evidence" value="ECO:0007669"/>
    <property type="project" value="UniProtKB-SubCell"/>
</dbReference>
<evidence type="ECO:0000256" key="7">
    <source>
        <dbReference type="PROSITE-ProRule" id="PRU00047"/>
    </source>
</evidence>
<dbReference type="OrthoDB" id="2423195at2759"/>
<evidence type="ECO:0000259" key="10">
    <source>
        <dbReference type="PROSITE" id="PS50158"/>
    </source>
</evidence>
<sequence length="2214" mass="254737">MSQANRERNFKKNPRGGGNNNRNRRFNNRNDGNDGSCFKCGQLGHFSRDCTTITSEGSSKHQEIEENQLKTLSDNFSSSELSYDGSDKIVFIPQGDELKGMWKRLIKRELIHQHKIRHFITSCLAAADKKVGHEVEELVSELGRAEGLKRIREIVMFPMSVDAGLSSATASFQRVILPFMALLTRSGITECNIEKYVHPIFYTVYSNLKPFMLEGVIPMLETLVERNDISDRKTNKSVLLDDDSSAFIPTSMGQFFMIIVRLCNEFMKRIKEASINDTMHKIVDRIEQAKKSWQNNLQQTIENVYNEPLSSDIERQKYFFVILDKEINNTNKMLTNGLRSLSPQETFTKSSTNSNSAVTYYRKLAKKVALMHDYDPPGDLSKHGPRHDNDFSEISKISIIPTKAEVLCKRDPFLPTTNMDDTLHYLPKGANRLLDTQFRLLREDMMCPIRLGIVNFIDFLKSGENNAKIKKLRERGGRHKYDNSVDGTNGSDLNVYANVQFSEIKVDKRRGFSCRMEFTQPPMRRYSENKQSRLQYWNKSRKLMNGSLVCLLWPSENESSDSDPQFTLFFGTVSLRDENLLALKQHTAMIDISFIDTSIYIIAMKEIMKKTANTHTKGCFMVESAGVYFESYFHILKTLQDTLPSNLPFEKYLAPQVIENSSFAFVDPPTYARAPGFVFDLSVILEDKNKQLSLNVADTANHKTIIQNLKELSRLDDSQAHSLVYSLCREIALIEGPPGTGKTFVGVELMRVLLANRKATNIGPILTICFTNHALDQFLENLLKVGIQNIVRLGSRSKSEIIKGFNLEEICRNRARSKHQGWLLAQGYKELGEIQTEAEKLQNNLTNMELDWSDVVSYLKVEYPDHFKNFQNPDIPDFLFENTVENDDDEGKWQQARSKRKKKRSIFRQWVDGNDLSLAQTWADGLRNKKNKKKDNDNTNDNTFEVLENFDEDEEVSYEDFEDEEDYDSYVQNWLLNWTRPTSDRSLEELKLDPNIWKMSNSERATLYSFWKEEIQAESFDELDKTQKLFEMKLKEVEEIYNEGRRQILRDCDVIGMTTHGAAKFQNLIRSIGPRIIICEEAGEVLEAHILSALTPATQQLILIGDHNQLRPHCATYSLTCDSRIGINYALDKSLFERLVKGDQAMRLEKSQLCTQRRMRREISDLIRHTLYNELVDDENSVSYPDVRGAQKNVYFMDHRHPEDSGDNDFGLNSHSNSFEVEMVVELVKYFVRNGYNNQSQIAVLTPYLGQLIKIRDALQKSFVVVIDERDDQMITHMEEGIDAENENTDGGSTTFTIASEKKLSQQVILRTVDNFQGEEADIVIVSLVRNCKNVDRGNIGFLKSRNRSNVLLSRAKHGMFLLGNAELMENHSDFWKRVLLILHERGQIGPGFPIICAQHPDYKNAIYEAGQFNEISPDGGCFEPCQQQLKCGHTCPYKCHSDDPQHVGVFCRKDCVRLHPDCHHPCLNKMCGEECGECLFSVENITLSCGHEYKNTKCRDKKNIDKLLCHEEVQRTLPKCGHEHLMECFESVDDFECTEKCNQTLPCGHTCTSRCFECQKFSIQANPNNHLDSEGRVIRSRHGKCTHKCERTLFCGHICREGCHDGRSCRPCRSHCNVSCIHSKCKQVCSEPCSVCAEACEWQCEHEGACNLPCGVPCIRLPCDLRCEKTLDCGHQCFGLCGEMCPSSKYCAECTTDDNVKNQVVDLIMQETFAEVDWTLERMVVLRCGHVYTAESLDKWMDMNEYYEMDDDNNWIGVKPITSHLGESKKCPQCRSPIKYIYRYGRATKKHVLDVQNKKFLMKCDIQLKEQSNSTTNATAQLENRRKRMLEEIKIPPKIQRNKEMSIMERESKFKAISEVIPTELYTSLEKYYHIPTMHEERWRKHIEVLLAIYRKLMRLMLATKSPPYKLAYEAAVSRLYESKTQINMDDLVKNLETTNISDYDSPARQRIKFQETMAEVGIIAPKVDVRVYLDAFFCIVNIQKAIFHEVSKVIPELPKEILVEVESAVQRVSYNKNWINFGERVIESIRKHLDTIITVSQENQYRRHLVLASLELAEFEVKAERFRLKHPSTGNVNPILQDSVKNKCAEIEKICIHICDEVLPKMEVEHFEKECKSRVDKILLEVVDLHSAAMKDRPLTYEEKLDIHKAMSNEFQGSGHWYECPNGHPYTIGDCGNANQSRRCPDCGEVIGGEGMLAARNRRNLEYERMQS</sequence>
<evidence type="ECO:0000259" key="11">
    <source>
        <dbReference type="PROSITE" id="PS51981"/>
    </source>
</evidence>
<gene>
    <name evidence="12" type="ORF">C2G38_2245477</name>
</gene>
<dbReference type="GO" id="GO:0002376">
    <property type="term" value="P:immune system process"/>
    <property type="evidence" value="ECO:0007669"/>
    <property type="project" value="UniProtKB-KW"/>
</dbReference>
<evidence type="ECO:0000313" key="13">
    <source>
        <dbReference type="Proteomes" id="UP000266673"/>
    </source>
</evidence>
<organism evidence="12 13">
    <name type="scientific">Gigaspora rosea</name>
    <dbReference type="NCBI Taxonomy" id="44941"/>
    <lineage>
        <taxon>Eukaryota</taxon>
        <taxon>Fungi</taxon>
        <taxon>Fungi incertae sedis</taxon>
        <taxon>Mucoromycota</taxon>
        <taxon>Glomeromycotina</taxon>
        <taxon>Glomeromycetes</taxon>
        <taxon>Diversisporales</taxon>
        <taxon>Gigasporaceae</taxon>
        <taxon>Gigaspora</taxon>
    </lineage>
</organism>
<dbReference type="InterPro" id="IPR041679">
    <property type="entry name" value="DNA2/NAM7-like_C"/>
</dbReference>
<keyword evidence="13" id="KW-1185">Reference proteome</keyword>
<keyword evidence="5" id="KW-0862">Zinc</keyword>
<feature type="coiled-coil region" evidence="8">
    <location>
        <begin position="824"/>
        <end position="851"/>
    </location>
</feature>
<evidence type="ECO:0000256" key="9">
    <source>
        <dbReference type="SAM" id="MobiDB-lite"/>
    </source>
</evidence>
<evidence type="ECO:0000256" key="4">
    <source>
        <dbReference type="ARBA" id="ARBA00022771"/>
    </source>
</evidence>
<keyword evidence="3" id="KW-0479">Metal-binding</keyword>
<dbReference type="CDD" id="cd18808">
    <property type="entry name" value="SF1_C_Upf1"/>
    <property type="match status" value="1"/>
</dbReference>
<dbReference type="InterPro" id="IPR041677">
    <property type="entry name" value="DNA2/NAM7_AAA_11"/>
</dbReference>
<dbReference type="SUPFAM" id="SSF52540">
    <property type="entry name" value="P-loop containing nucleoside triphosphate hydrolases"/>
    <property type="match status" value="1"/>
</dbReference>
<evidence type="ECO:0000256" key="8">
    <source>
        <dbReference type="SAM" id="Coils"/>
    </source>
</evidence>
<dbReference type="Proteomes" id="UP000266673">
    <property type="component" value="Unassembled WGS sequence"/>
</dbReference>
<feature type="domain" description="CCHC-type" evidence="10">
    <location>
        <begin position="37"/>
        <end position="50"/>
    </location>
</feature>
<dbReference type="InterPro" id="IPR045055">
    <property type="entry name" value="DNA2/NAM7-like"/>
</dbReference>
<dbReference type="PANTHER" id="PTHR10887">
    <property type="entry name" value="DNA2/NAM7 HELICASE FAMILY"/>
    <property type="match status" value="1"/>
</dbReference>
<protein>
    <submittedName>
        <fullName evidence="12">Uncharacterized protein</fullName>
    </submittedName>
</protein>
<dbReference type="InterPro" id="IPR027417">
    <property type="entry name" value="P-loop_NTPase"/>
</dbReference>
<dbReference type="Pfam" id="PF20173">
    <property type="entry name" value="ZnF_RZ-type"/>
    <property type="match status" value="1"/>
</dbReference>
<accession>A0A397VB30</accession>
<dbReference type="PROSITE" id="PS50158">
    <property type="entry name" value="ZF_CCHC"/>
    <property type="match status" value="1"/>
</dbReference>
<evidence type="ECO:0000256" key="6">
    <source>
        <dbReference type="ARBA" id="ARBA00022859"/>
    </source>
</evidence>
<dbReference type="EMBL" id="QKWP01000509">
    <property type="protein sequence ID" value="RIB18898.1"/>
    <property type="molecule type" value="Genomic_DNA"/>
</dbReference>
<keyword evidence="6" id="KW-0391">Immunity</keyword>
<dbReference type="Pfam" id="PF25396">
    <property type="entry name" value="ZNFX1"/>
    <property type="match status" value="1"/>
</dbReference>
<reference evidence="12 13" key="1">
    <citation type="submission" date="2018-06" db="EMBL/GenBank/DDBJ databases">
        <title>Comparative genomics reveals the genomic features of Rhizophagus irregularis, R. cerebriforme, R. diaphanum and Gigaspora rosea, and their symbiotic lifestyle signature.</title>
        <authorList>
            <person name="Morin E."/>
            <person name="San Clemente H."/>
            <person name="Chen E.C.H."/>
            <person name="De La Providencia I."/>
            <person name="Hainaut M."/>
            <person name="Kuo A."/>
            <person name="Kohler A."/>
            <person name="Murat C."/>
            <person name="Tang N."/>
            <person name="Roy S."/>
            <person name="Loubradou J."/>
            <person name="Henrissat B."/>
            <person name="Grigoriev I.V."/>
            <person name="Corradi N."/>
            <person name="Roux C."/>
            <person name="Martin F.M."/>
        </authorList>
    </citation>
    <scope>NUCLEOTIDE SEQUENCE [LARGE SCALE GENOMIC DNA]</scope>
    <source>
        <strain evidence="12 13">DAOM 194757</strain>
    </source>
</reference>
<keyword evidence="4 7" id="KW-0863">Zinc-finger</keyword>
<evidence type="ECO:0000256" key="5">
    <source>
        <dbReference type="ARBA" id="ARBA00022833"/>
    </source>
</evidence>
<dbReference type="Pfam" id="PF13087">
    <property type="entry name" value="AAA_12"/>
    <property type="match status" value="1"/>
</dbReference>
<name>A0A397VB30_9GLOM</name>
<dbReference type="InterPro" id="IPR047187">
    <property type="entry name" value="SF1_C_Upf1"/>
</dbReference>
<evidence type="ECO:0000256" key="1">
    <source>
        <dbReference type="ARBA" id="ARBA00004496"/>
    </source>
</evidence>
<dbReference type="InterPro" id="IPR057373">
    <property type="entry name" value="ZNFX1"/>
</dbReference>
<feature type="region of interest" description="Disordered" evidence="9">
    <location>
        <begin position="1"/>
        <end position="31"/>
    </location>
</feature>
<evidence type="ECO:0000256" key="3">
    <source>
        <dbReference type="ARBA" id="ARBA00022723"/>
    </source>
</evidence>
<dbReference type="PANTHER" id="PTHR10887:SF341">
    <property type="entry name" value="NFX1-TYPE ZINC FINGER-CONTAINING PROTEIN 1"/>
    <property type="match status" value="1"/>
</dbReference>
<dbReference type="InterPro" id="IPR046439">
    <property type="entry name" value="ZF_RZ_dom"/>
</dbReference>
<dbReference type="GO" id="GO:0008270">
    <property type="term" value="F:zinc ion binding"/>
    <property type="evidence" value="ECO:0007669"/>
    <property type="project" value="UniProtKB-KW"/>
</dbReference>
<dbReference type="GO" id="GO:0031380">
    <property type="term" value="C:nuclear RNA-directed RNA polymerase complex"/>
    <property type="evidence" value="ECO:0007669"/>
    <property type="project" value="TreeGrafter"/>
</dbReference>
<dbReference type="SMART" id="SM00343">
    <property type="entry name" value="ZnF_C2HC"/>
    <property type="match status" value="1"/>
</dbReference>